<accession>A0A7R8W592</accession>
<feature type="compositionally biased region" description="Low complexity" evidence="1">
    <location>
        <begin position="109"/>
        <end position="143"/>
    </location>
</feature>
<feature type="region of interest" description="Disordered" evidence="1">
    <location>
        <begin position="187"/>
        <end position="282"/>
    </location>
</feature>
<feature type="compositionally biased region" description="Polar residues" evidence="1">
    <location>
        <begin position="98"/>
        <end position="107"/>
    </location>
</feature>
<gene>
    <name evidence="2" type="ORF">CTOB1V02_LOCUS423</name>
</gene>
<feature type="compositionally biased region" description="Basic and acidic residues" evidence="1">
    <location>
        <begin position="354"/>
        <end position="367"/>
    </location>
</feature>
<dbReference type="AlphaFoldDB" id="A0A7R8W592"/>
<reference evidence="2" key="1">
    <citation type="submission" date="2020-11" db="EMBL/GenBank/DDBJ databases">
        <authorList>
            <person name="Tran Van P."/>
        </authorList>
    </citation>
    <scope>NUCLEOTIDE SEQUENCE</scope>
</reference>
<protein>
    <submittedName>
        <fullName evidence="2">Uncharacterized protein</fullName>
    </submittedName>
</protein>
<proteinExistence type="predicted"/>
<name>A0A7R8W592_9CRUS</name>
<feature type="compositionally biased region" description="Polar residues" evidence="1">
    <location>
        <begin position="232"/>
        <end position="246"/>
    </location>
</feature>
<feature type="region of interest" description="Disordered" evidence="1">
    <location>
        <begin position="337"/>
        <end position="376"/>
    </location>
</feature>
<dbReference type="EMBL" id="OB660055">
    <property type="protein sequence ID" value="CAD7222415.1"/>
    <property type="molecule type" value="Genomic_DNA"/>
</dbReference>
<sequence>MVVKMYYLTKLQKALHEVAVEARLPTPLKKREMAVLFLLRKSNDCKTNRQCLEKLKKVPTAPFQLGAPVFDPSRHPSYPTMRSGGPPPPPLTAVEVALTTSRSSVGNPTGAPSSMSPSRSSRVSPSSKTSSTSSSSQIASYARMSQHATPAVIFGSIRPQAAKHPHVLYRHPSTPETLAIANYRTQLPNGTNYSSSQSGPPRISPLPPPLSRHTVSPLSHPASPPGVKHNRGSPSQEYHTRYSPNTLREAFEEVDTESSNENGQSHMSRSPQSLEQQWSQRTGTATFVSTSSSVDVVPLTVSVERQMPVYTRRPGVPPKKQLHHRLHIQGTVNLVNSTRSNGLESPDPPSLHRPWQDDERPSEEPSTKKSRTIVIE</sequence>
<organism evidence="2">
    <name type="scientific">Cyprideis torosa</name>
    <dbReference type="NCBI Taxonomy" id="163714"/>
    <lineage>
        <taxon>Eukaryota</taxon>
        <taxon>Metazoa</taxon>
        <taxon>Ecdysozoa</taxon>
        <taxon>Arthropoda</taxon>
        <taxon>Crustacea</taxon>
        <taxon>Oligostraca</taxon>
        <taxon>Ostracoda</taxon>
        <taxon>Podocopa</taxon>
        <taxon>Podocopida</taxon>
        <taxon>Cytherocopina</taxon>
        <taxon>Cytheroidea</taxon>
        <taxon>Cytherideidae</taxon>
        <taxon>Cyprideis</taxon>
    </lineage>
</organism>
<feature type="compositionally biased region" description="Polar residues" evidence="1">
    <location>
        <begin position="187"/>
        <end position="199"/>
    </location>
</feature>
<feature type="compositionally biased region" description="Polar residues" evidence="1">
    <location>
        <begin position="259"/>
        <end position="281"/>
    </location>
</feature>
<evidence type="ECO:0000313" key="2">
    <source>
        <dbReference type="EMBL" id="CAD7222415.1"/>
    </source>
</evidence>
<evidence type="ECO:0000256" key="1">
    <source>
        <dbReference type="SAM" id="MobiDB-lite"/>
    </source>
</evidence>
<feature type="region of interest" description="Disordered" evidence="1">
    <location>
        <begin position="66"/>
        <end position="143"/>
    </location>
</feature>